<comment type="caution">
    <text evidence="2">The sequence shown here is derived from an EMBL/GenBank/DDBJ whole genome shotgun (WGS) entry which is preliminary data.</text>
</comment>
<evidence type="ECO:0000313" key="2">
    <source>
        <dbReference type="EMBL" id="KAF7138878.1"/>
    </source>
</evidence>
<name>A0A834GPL1_RHOSS</name>
<dbReference type="AlphaFoldDB" id="A0A834GPL1"/>
<dbReference type="OrthoDB" id="10495984at2759"/>
<organism evidence="2 3">
    <name type="scientific">Rhododendron simsii</name>
    <name type="common">Sims's rhododendron</name>
    <dbReference type="NCBI Taxonomy" id="118357"/>
    <lineage>
        <taxon>Eukaryota</taxon>
        <taxon>Viridiplantae</taxon>
        <taxon>Streptophyta</taxon>
        <taxon>Embryophyta</taxon>
        <taxon>Tracheophyta</taxon>
        <taxon>Spermatophyta</taxon>
        <taxon>Magnoliopsida</taxon>
        <taxon>eudicotyledons</taxon>
        <taxon>Gunneridae</taxon>
        <taxon>Pentapetalae</taxon>
        <taxon>asterids</taxon>
        <taxon>Ericales</taxon>
        <taxon>Ericaceae</taxon>
        <taxon>Ericoideae</taxon>
        <taxon>Rhodoreae</taxon>
        <taxon>Rhododendron</taxon>
    </lineage>
</organism>
<sequence>MGMTYAARAGDDVAPAGDEDGLTDADAERRQQARGGVQSAEAWHLVFHGLCHRATARLRRRAGETNISRYEGINMGVTFAAVAGDKIAAAGEENGLSDVDAEGLQQARGVVQVAEALHLVRHGLFQRAAARRGRRAGAVYVSRAGCQLRGARRLGVRQSGCHRHRHRRREN</sequence>
<dbReference type="EMBL" id="WJXA01000007">
    <property type="protein sequence ID" value="KAF7138878.1"/>
    <property type="molecule type" value="Genomic_DNA"/>
</dbReference>
<feature type="region of interest" description="Disordered" evidence="1">
    <location>
        <begin position="1"/>
        <end position="22"/>
    </location>
</feature>
<accession>A0A834GPL1</accession>
<reference evidence="2" key="1">
    <citation type="submission" date="2019-11" db="EMBL/GenBank/DDBJ databases">
        <authorList>
            <person name="Liu Y."/>
            <person name="Hou J."/>
            <person name="Li T.-Q."/>
            <person name="Guan C.-H."/>
            <person name="Wu X."/>
            <person name="Wu H.-Z."/>
            <person name="Ling F."/>
            <person name="Zhang R."/>
            <person name="Shi X.-G."/>
            <person name="Ren J.-P."/>
            <person name="Chen E.-F."/>
            <person name="Sun J.-M."/>
        </authorList>
    </citation>
    <scope>NUCLEOTIDE SEQUENCE</scope>
    <source>
        <strain evidence="2">Adult_tree_wgs_1</strain>
        <tissue evidence="2">Leaves</tissue>
    </source>
</reference>
<keyword evidence="3" id="KW-1185">Reference proteome</keyword>
<protein>
    <submittedName>
        <fullName evidence="2">Uncharacterized protein</fullName>
    </submittedName>
</protein>
<gene>
    <name evidence="2" type="ORF">RHSIM_Rhsim07G0103300</name>
</gene>
<evidence type="ECO:0000313" key="3">
    <source>
        <dbReference type="Proteomes" id="UP000626092"/>
    </source>
</evidence>
<dbReference type="Proteomes" id="UP000626092">
    <property type="component" value="Unassembled WGS sequence"/>
</dbReference>
<proteinExistence type="predicted"/>
<evidence type="ECO:0000256" key="1">
    <source>
        <dbReference type="SAM" id="MobiDB-lite"/>
    </source>
</evidence>